<sequence>MRKTGIKYSFIIVLIALFAFKWYKETPVIHSIGDSTMCNFEESYLNKFGGEGYPIRGWMQMMPEFVKPGVKINNAARSGRSSKSFRDEGFWDKVKAQIKPGDYVFIMFGGNDQKPDTLRHTDPWTTYKQNLINYVNESKKLGANPILFTSIVRRKFDKNGKLVDTYGDYILAVRDVAKELNVPLVDLNKLSAELVQNYGIEKSKELFLHIEPGRFSKFPEGKKDDSHLCVEGARKIAELAAKSMKEQKLAVTEYLK</sequence>
<evidence type="ECO:0000313" key="4">
    <source>
        <dbReference type="EMBL" id="ADY52351.1"/>
    </source>
</evidence>
<protein>
    <submittedName>
        <fullName evidence="4">Lipolytic protein G-D-S-L family</fullName>
    </submittedName>
</protein>
<dbReference type="HOGENOM" id="CLU_065859_2_0_10"/>
<proteinExistence type="inferred from homology"/>
<dbReference type="Gene3D" id="3.40.50.1110">
    <property type="entry name" value="SGNH hydrolase"/>
    <property type="match status" value="1"/>
</dbReference>
<dbReference type="EMBL" id="CP002545">
    <property type="protein sequence ID" value="ADY52351.1"/>
    <property type="molecule type" value="Genomic_DNA"/>
</dbReference>
<dbReference type="PANTHER" id="PTHR43695:SF1">
    <property type="entry name" value="RHAMNOGALACTURONAN ACETYLESTERASE"/>
    <property type="match status" value="1"/>
</dbReference>
<dbReference type="Proteomes" id="UP000000310">
    <property type="component" value="Chromosome"/>
</dbReference>
<dbReference type="InterPro" id="IPR037459">
    <property type="entry name" value="RhgT-like"/>
</dbReference>
<keyword evidence="2" id="KW-0378">Hydrolase</keyword>
<dbReference type="RefSeq" id="WP_013632841.1">
    <property type="nucleotide sequence ID" value="NC_015177.1"/>
</dbReference>
<evidence type="ECO:0000256" key="2">
    <source>
        <dbReference type="ARBA" id="ARBA00022801"/>
    </source>
</evidence>
<dbReference type="Pfam" id="PF13472">
    <property type="entry name" value="Lipase_GDSL_2"/>
    <property type="match status" value="1"/>
</dbReference>
<gene>
    <name evidence="4" type="ordered locus">Pedsa_1796</name>
</gene>
<dbReference type="AlphaFoldDB" id="F0S889"/>
<dbReference type="GO" id="GO:0016788">
    <property type="term" value="F:hydrolase activity, acting on ester bonds"/>
    <property type="evidence" value="ECO:0007669"/>
    <property type="project" value="UniProtKB-ARBA"/>
</dbReference>
<dbReference type="CDD" id="cd01821">
    <property type="entry name" value="Rhamnogalacturan_acetylesterase_like"/>
    <property type="match status" value="1"/>
</dbReference>
<organism evidence="4 5">
    <name type="scientific">Pseudopedobacter saltans (strain ATCC 51119 / DSM 12145 / JCM 21818 / CCUG 39354 / LMG 10337 / NBRC 100064 / NCIMB 13643)</name>
    <name type="common">Pedobacter saltans</name>
    <dbReference type="NCBI Taxonomy" id="762903"/>
    <lineage>
        <taxon>Bacteria</taxon>
        <taxon>Pseudomonadati</taxon>
        <taxon>Bacteroidota</taxon>
        <taxon>Sphingobacteriia</taxon>
        <taxon>Sphingobacteriales</taxon>
        <taxon>Sphingobacteriaceae</taxon>
        <taxon>Pseudopedobacter</taxon>
    </lineage>
</organism>
<reference evidence="5" key="2">
    <citation type="submission" date="2011-02" db="EMBL/GenBank/DDBJ databases">
        <title>The complete genome of Pedobacter saltans DSM 12145.</title>
        <authorList>
            <consortium name="US DOE Joint Genome Institute (JGI-PGF)"/>
            <person name="Lucas S."/>
            <person name="Copeland A."/>
            <person name="Lapidus A."/>
            <person name="Bruce D."/>
            <person name="Goodwin L."/>
            <person name="Pitluck S."/>
            <person name="Kyrpides N."/>
            <person name="Mavromatis K."/>
            <person name="Pagani I."/>
            <person name="Ivanova N."/>
            <person name="Ovchinnikova G."/>
            <person name="Lu M."/>
            <person name="Detter J.C."/>
            <person name="Han C."/>
            <person name="Land M."/>
            <person name="Hauser L."/>
            <person name="Markowitz V."/>
            <person name="Cheng J.-F."/>
            <person name="Hugenholtz P."/>
            <person name="Woyke T."/>
            <person name="Wu D."/>
            <person name="Tindall B."/>
            <person name="Pomrenke H.G."/>
            <person name="Brambilla E."/>
            <person name="Klenk H.-P."/>
            <person name="Eisen J.A."/>
        </authorList>
    </citation>
    <scope>NUCLEOTIDE SEQUENCE [LARGE SCALE GENOMIC DNA]</scope>
    <source>
        <strain evidence="5">ATCC 51119 / DSM 12145 / JCM 21818 / LMG 10337 / NBRC 100064 / NCIMB 13643</strain>
    </source>
</reference>
<dbReference type="InterPro" id="IPR013830">
    <property type="entry name" value="SGNH_hydro"/>
</dbReference>
<dbReference type="OrthoDB" id="9807041at2"/>
<accession>F0S889</accession>
<comment type="similarity">
    <text evidence="1">Belongs to the 'GDSL' lipolytic enzyme family.</text>
</comment>
<dbReference type="SUPFAM" id="SSF52266">
    <property type="entry name" value="SGNH hydrolase"/>
    <property type="match status" value="1"/>
</dbReference>
<dbReference type="eggNOG" id="COG2755">
    <property type="taxonomic scope" value="Bacteria"/>
</dbReference>
<dbReference type="InterPro" id="IPR036514">
    <property type="entry name" value="SGNH_hydro_sf"/>
</dbReference>
<dbReference type="STRING" id="762903.Pedsa_1796"/>
<feature type="domain" description="SGNH hydrolase-type esterase" evidence="3">
    <location>
        <begin position="32"/>
        <end position="193"/>
    </location>
</feature>
<dbReference type="PANTHER" id="PTHR43695">
    <property type="entry name" value="PUTATIVE (AFU_ORTHOLOGUE AFUA_2G17250)-RELATED"/>
    <property type="match status" value="1"/>
</dbReference>
<dbReference type="KEGG" id="psn:Pedsa_1796"/>
<keyword evidence="5" id="KW-1185">Reference proteome</keyword>
<name>F0S889_PSESL</name>
<evidence type="ECO:0000313" key="5">
    <source>
        <dbReference type="Proteomes" id="UP000000310"/>
    </source>
</evidence>
<evidence type="ECO:0000256" key="1">
    <source>
        <dbReference type="ARBA" id="ARBA00008668"/>
    </source>
</evidence>
<evidence type="ECO:0000259" key="3">
    <source>
        <dbReference type="Pfam" id="PF13472"/>
    </source>
</evidence>
<reference evidence="4 5" key="1">
    <citation type="journal article" date="2011" name="Stand. Genomic Sci.">
        <title>Complete genome sequence of the gliding, heparinolytic Pedobacter saltans type strain (113).</title>
        <authorList>
            <person name="Liolios K."/>
            <person name="Sikorski J."/>
            <person name="Lu M."/>
            <person name="Nolan M."/>
            <person name="Lapidus A."/>
            <person name="Lucas S."/>
            <person name="Hammon N."/>
            <person name="Deshpande S."/>
            <person name="Cheng J.F."/>
            <person name="Tapia R."/>
            <person name="Han C."/>
            <person name="Goodwin L."/>
            <person name="Pitluck S."/>
            <person name="Huntemann M."/>
            <person name="Ivanova N."/>
            <person name="Pagani I."/>
            <person name="Mavromatis K."/>
            <person name="Ovchinikova G."/>
            <person name="Pati A."/>
            <person name="Chen A."/>
            <person name="Palaniappan K."/>
            <person name="Land M."/>
            <person name="Hauser L."/>
            <person name="Brambilla E.M."/>
            <person name="Kotsyurbenko O."/>
            <person name="Rohde M."/>
            <person name="Tindall B.J."/>
            <person name="Abt B."/>
            <person name="Goker M."/>
            <person name="Detter J.C."/>
            <person name="Woyke T."/>
            <person name="Bristow J."/>
            <person name="Eisen J.A."/>
            <person name="Markowitz V."/>
            <person name="Hugenholtz P."/>
            <person name="Klenk H.P."/>
            <person name="Kyrpides N.C."/>
        </authorList>
    </citation>
    <scope>NUCLEOTIDE SEQUENCE [LARGE SCALE GENOMIC DNA]</scope>
    <source>
        <strain evidence="5">ATCC 51119 / DSM 12145 / JCM 21818 / LMG 10337 / NBRC 100064 / NCIMB 13643</strain>
    </source>
</reference>